<reference evidence="2" key="1">
    <citation type="journal article" date="2019" name="bioRxiv">
        <title>The Genome of the Zebra Mussel, Dreissena polymorpha: A Resource for Invasive Species Research.</title>
        <authorList>
            <person name="McCartney M.A."/>
            <person name="Auch B."/>
            <person name="Kono T."/>
            <person name="Mallez S."/>
            <person name="Zhang Y."/>
            <person name="Obille A."/>
            <person name="Becker A."/>
            <person name="Abrahante J.E."/>
            <person name="Garbe J."/>
            <person name="Badalamenti J.P."/>
            <person name="Herman A."/>
            <person name="Mangelson H."/>
            <person name="Liachko I."/>
            <person name="Sullivan S."/>
            <person name="Sone E.D."/>
            <person name="Koren S."/>
            <person name="Silverstein K.A.T."/>
            <person name="Beckman K.B."/>
            <person name="Gohl D.M."/>
        </authorList>
    </citation>
    <scope>NUCLEOTIDE SEQUENCE</scope>
    <source>
        <strain evidence="2">Duluth1</strain>
        <tissue evidence="2">Whole animal</tissue>
    </source>
</reference>
<accession>A0A9D4DM61</accession>
<keyword evidence="1" id="KW-0472">Membrane</keyword>
<proteinExistence type="predicted"/>
<keyword evidence="1" id="KW-0812">Transmembrane</keyword>
<dbReference type="EMBL" id="JAIWYP010000010">
    <property type="protein sequence ID" value="KAH3750875.1"/>
    <property type="molecule type" value="Genomic_DNA"/>
</dbReference>
<protein>
    <submittedName>
        <fullName evidence="2">Uncharacterized protein</fullName>
    </submittedName>
</protein>
<organism evidence="2 3">
    <name type="scientific">Dreissena polymorpha</name>
    <name type="common">Zebra mussel</name>
    <name type="synonym">Mytilus polymorpha</name>
    <dbReference type="NCBI Taxonomy" id="45954"/>
    <lineage>
        <taxon>Eukaryota</taxon>
        <taxon>Metazoa</taxon>
        <taxon>Spiralia</taxon>
        <taxon>Lophotrochozoa</taxon>
        <taxon>Mollusca</taxon>
        <taxon>Bivalvia</taxon>
        <taxon>Autobranchia</taxon>
        <taxon>Heteroconchia</taxon>
        <taxon>Euheterodonta</taxon>
        <taxon>Imparidentia</taxon>
        <taxon>Neoheterodontei</taxon>
        <taxon>Myida</taxon>
        <taxon>Dreissenoidea</taxon>
        <taxon>Dreissenidae</taxon>
        <taxon>Dreissena</taxon>
    </lineage>
</organism>
<evidence type="ECO:0000313" key="3">
    <source>
        <dbReference type="Proteomes" id="UP000828390"/>
    </source>
</evidence>
<evidence type="ECO:0000256" key="1">
    <source>
        <dbReference type="SAM" id="Phobius"/>
    </source>
</evidence>
<comment type="caution">
    <text evidence="2">The sequence shown here is derived from an EMBL/GenBank/DDBJ whole genome shotgun (WGS) entry which is preliminary data.</text>
</comment>
<gene>
    <name evidence="2" type="ORF">DPMN_185411</name>
</gene>
<name>A0A9D4DM61_DREPO</name>
<keyword evidence="1" id="KW-1133">Transmembrane helix</keyword>
<dbReference type="AlphaFoldDB" id="A0A9D4DM61"/>
<keyword evidence="3" id="KW-1185">Reference proteome</keyword>
<reference evidence="2" key="2">
    <citation type="submission" date="2020-11" db="EMBL/GenBank/DDBJ databases">
        <authorList>
            <person name="McCartney M.A."/>
            <person name="Auch B."/>
            <person name="Kono T."/>
            <person name="Mallez S."/>
            <person name="Becker A."/>
            <person name="Gohl D.M."/>
            <person name="Silverstein K.A.T."/>
            <person name="Koren S."/>
            <person name="Bechman K.B."/>
            <person name="Herman A."/>
            <person name="Abrahante J.E."/>
            <person name="Garbe J."/>
        </authorList>
    </citation>
    <scope>NUCLEOTIDE SEQUENCE</scope>
    <source>
        <strain evidence="2">Duluth1</strain>
        <tissue evidence="2">Whole animal</tissue>
    </source>
</reference>
<feature type="transmembrane region" description="Helical" evidence="1">
    <location>
        <begin position="50"/>
        <end position="73"/>
    </location>
</feature>
<dbReference type="Proteomes" id="UP000828390">
    <property type="component" value="Unassembled WGS sequence"/>
</dbReference>
<evidence type="ECO:0000313" key="2">
    <source>
        <dbReference type="EMBL" id="KAH3750875.1"/>
    </source>
</evidence>
<sequence length="92" mass="10152">MKKCTNKKFNITRKTPANTGQHSTCISDTTTTSTTTTTLRYRKFIEDGRNVAWVSASAVIIAAIIVALGYVIYTCEGDQGCSQFSRNLYAVF</sequence>